<comment type="subcellular location">
    <subcellularLocation>
        <location evidence="1">Membrane</location>
        <topology evidence="1">Multi-pass membrane protein</topology>
    </subcellularLocation>
</comment>
<feature type="transmembrane region" description="Helical" evidence="7">
    <location>
        <begin position="334"/>
        <end position="353"/>
    </location>
</feature>
<dbReference type="InterPro" id="IPR005828">
    <property type="entry name" value="MFS_sugar_transport-like"/>
</dbReference>
<dbReference type="InterPro" id="IPR036259">
    <property type="entry name" value="MFS_trans_sf"/>
</dbReference>
<dbReference type="PROSITE" id="PS00217">
    <property type="entry name" value="SUGAR_TRANSPORT_2"/>
    <property type="match status" value="1"/>
</dbReference>
<organism evidence="9 10">
    <name type="scientific">Exophiala xenobiotica</name>
    <dbReference type="NCBI Taxonomy" id="348802"/>
    <lineage>
        <taxon>Eukaryota</taxon>
        <taxon>Fungi</taxon>
        <taxon>Dikarya</taxon>
        <taxon>Ascomycota</taxon>
        <taxon>Pezizomycotina</taxon>
        <taxon>Eurotiomycetes</taxon>
        <taxon>Chaetothyriomycetidae</taxon>
        <taxon>Chaetothyriales</taxon>
        <taxon>Herpotrichiellaceae</taxon>
        <taxon>Exophiala</taxon>
    </lineage>
</organism>
<reference evidence="9 10" key="1">
    <citation type="submission" date="2015-01" db="EMBL/GenBank/DDBJ databases">
        <title>The Genome Sequence of Exophiala xenobiotica CBS118157.</title>
        <authorList>
            <consortium name="The Broad Institute Genomics Platform"/>
            <person name="Cuomo C."/>
            <person name="de Hoog S."/>
            <person name="Gorbushina A."/>
            <person name="Stielow B."/>
            <person name="Teixiera M."/>
            <person name="Abouelleil A."/>
            <person name="Chapman S.B."/>
            <person name="Priest M."/>
            <person name="Young S.K."/>
            <person name="Wortman J."/>
            <person name="Nusbaum C."/>
            <person name="Birren B."/>
        </authorList>
    </citation>
    <scope>NUCLEOTIDE SEQUENCE [LARGE SCALE GENOMIC DNA]</scope>
    <source>
        <strain evidence="9 10">CBS 118157</strain>
    </source>
</reference>
<dbReference type="InterPro" id="IPR050360">
    <property type="entry name" value="MFS_Sugar_Transporters"/>
</dbReference>
<dbReference type="Proteomes" id="UP000054342">
    <property type="component" value="Unassembled WGS sequence"/>
</dbReference>
<dbReference type="InterPro" id="IPR020846">
    <property type="entry name" value="MFS_dom"/>
</dbReference>
<keyword evidence="5 7" id="KW-1133">Transmembrane helix</keyword>
<evidence type="ECO:0000256" key="4">
    <source>
        <dbReference type="ARBA" id="ARBA00022692"/>
    </source>
</evidence>
<dbReference type="OrthoDB" id="6612291at2759"/>
<dbReference type="Pfam" id="PF00083">
    <property type="entry name" value="Sugar_tr"/>
    <property type="match status" value="1"/>
</dbReference>
<feature type="transmembrane region" description="Helical" evidence="7">
    <location>
        <begin position="58"/>
        <end position="81"/>
    </location>
</feature>
<dbReference type="GO" id="GO:0005351">
    <property type="term" value="F:carbohydrate:proton symporter activity"/>
    <property type="evidence" value="ECO:0007669"/>
    <property type="project" value="TreeGrafter"/>
</dbReference>
<feature type="transmembrane region" description="Helical" evidence="7">
    <location>
        <begin position="271"/>
        <end position="292"/>
    </location>
</feature>
<feature type="transmembrane region" description="Helical" evidence="7">
    <location>
        <begin position="93"/>
        <end position="114"/>
    </location>
</feature>
<dbReference type="Gene3D" id="1.20.1250.20">
    <property type="entry name" value="MFS general substrate transporter like domains"/>
    <property type="match status" value="1"/>
</dbReference>
<feature type="transmembrane region" description="Helical" evidence="7">
    <location>
        <begin position="373"/>
        <end position="393"/>
    </location>
</feature>
<dbReference type="InterPro" id="IPR005829">
    <property type="entry name" value="Sugar_transporter_CS"/>
</dbReference>
<dbReference type="GO" id="GO:0016020">
    <property type="term" value="C:membrane"/>
    <property type="evidence" value="ECO:0007669"/>
    <property type="project" value="UniProtKB-SubCell"/>
</dbReference>
<name>A0A0D2F8V6_9EURO</name>
<dbReference type="PANTHER" id="PTHR48022">
    <property type="entry name" value="PLASTIDIC GLUCOSE TRANSPORTER 4"/>
    <property type="match status" value="1"/>
</dbReference>
<feature type="transmembrane region" description="Helical" evidence="7">
    <location>
        <begin position="405"/>
        <end position="429"/>
    </location>
</feature>
<keyword evidence="3" id="KW-0813">Transport</keyword>
<keyword evidence="4 7" id="KW-0812">Transmembrane</keyword>
<gene>
    <name evidence="9" type="ORF">PV05_05118</name>
</gene>
<dbReference type="PRINTS" id="PR00171">
    <property type="entry name" value="SUGRTRNSPORT"/>
</dbReference>
<evidence type="ECO:0000256" key="3">
    <source>
        <dbReference type="ARBA" id="ARBA00022448"/>
    </source>
</evidence>
<protein>
    <recommendedName>
        <fullName evidence="8">Major facilitator superfamily (MFS) profile domain-containing protein</fullName>
    </recommendedName>
</protein>
<evidence type="ECO:0000313" key="10">
    <source>
        <dbReference type="Proteomes" id="UP000054342"/>
    </source>
</evidence>
<evidence type="ECO:0000259" key="8">
    <source>
        <dbReference type="PROSITE" id="PS50850"/>
    </source>
</evidence>
<evidence type="ECO:0000256" key="2">
    <source>
        <dbReference type="ARBA" id="ARBA00010992"/>
    </source>
</evidence>
<sequence length="507" mass="54886">MTAHGGLKVRHQTSTKNILIILVATLASFNYGYSNNVISGSFAQVSFLAKFLTRPDAASIVDAIVSGFFGCALIGAFLQAWIAQRWGRKSATAAAAVFLLTGNAIQAGAVHISMFLVGRYLAGFGAGMVISNTPVYLSEIAPAHSRGLLVGLQGNFIVLGYILSSAAALGFNFVRTSYQWRLNFVIATSVALALLVSLTALPESPRWLIEHGRPDEARKILDSIHTTRDDPVGRVAHAEYHQIVAQVEVDRSLPSGWLHIFRIPSLRKRMICTLLVWSMGQSTGITVLANLTPVLFGNLGYSTVLQLSLALVWTVCLFIGCFFNIYVMDRIGRVPLIVAGGFGMAILLAIEAALQAEFLDGHNPSGTKAAVAIYFIIAVFYTCTLECTGYVYGCEIWPTHLRSKGAAISYFGFYICSIWATAPAAQAFASIGWKYYMVFVAVTVALTIPCMFYLPETAGLSLEDLGAKFGDTVALDFEHALEEELKGAGVMHAETDIAEVTDEGKRY</sequence>
<dbReference type="PANTHER" id="PTHR48022:SF30">
    <property type="entry name" value="MAJOR FACILITATOR SUPERFAMILY (MFS) PROFILE DOMAIN-CONTAINING PROTEIN"/>
    <property type="match status" value="1"/>
</dbReference>
<evidence type="ECO:0000256" key="5">
    <source>
        <dbReference type="ARBA" id="ARBA00022989"/>
    </source>
</evidence>
<proteinExistence type="inferred from homology"/>
<dbReference type="PROSITE" id="PS50850">
    <property type="entry name" value="MFS"/>
    <property type="match status" value="1"/>
</dbReference>
<dbReference type="GeneID" id="25327026"/>
<dbReference type="SUPFAM" id="SSF103473">
    <property type="entry name" value="MFS general substrate transporter"/>
    <property type="match status" value="1"/>
</dbReference>
<evidence type="ECO:0000256" key="7">
    <source>
        <dbReference type="SAM" id="Phobius"/>
    </source>
</evidence>
<evidence type="ECO:0000256" key="6">
    <source>
        <dbReference type="ARBA" id="ARBA00023136"/>
    </source>
</evidence>
<comment type="similarity">
    <text evidence="2">Belongs to the major facilitator superfamily. Sugar transporter (TC 2.A.1.1) family.</text>
</comment>
<dbReference type="RefSeq" id="XP_013317043.1">
    <property type="nucleotide sequence ID" value="XM_013461589.1"/>
</dbReference>
<accession>A0A0D2F8V6</accession>
<dbReference type="EMBL" id="KN847319">
    <property type="protein sequence ID" value="KIW56459.1"/>
    <property type="molecule type" value="Genomic_DNA"/>
</dbReference>
<feature type="transmembrane region" description="Helical" evidence="7">
    <location>
        <begin position="149"/>
        <end position="174"/>
    </location>
</feature>
<evidence type="ECO:0000256" key="1">
    <source>
        <dbReference type="ARBA" id="ARBA00004141"/>
    </source>
</evidence>
<feature type="transmembrane region" description="Helical" evidence="7">
    <location>
        <begin position="304"/>
        <end position="327"/>
    </location>
</feature>
<feature type="domain" description="Major facilitator superfamily (MFS) profile" evidence="8">
    <location>
        <begin position="20"/>
        <end position="458"/>
    </location>
</feature>
<dbReference type="AlphaFoldDB" id="A0A0D2F8V6"/>
<keyword evidence="10" id="KW-1185">Reference proteome</keyword>
<dbReference type="InterPro" id="IPR003663">
    <property type="entry name" value="Sugar/inositol_transpt"/>
</dbReference>
<keyword evidence="6 7" id="KW-0472">Membrane</keyword>
<dbReference type="HOGENOM" id="CLU_001265_30_13_1"/>
<evidence type="ECO:0000313" key="9">
    <source>
        <dbReference type="EMBL" id="KIW56459.1"/>
    </source>
</evidence>
<feature type="transmembrane region" description="Helical" evidence="7">
    <location>
        <begin position="435"/>
        <end position="454"/>
    </location>
</feature>